<dbReference type="PANTHER" id="PTHR31306:SF3">
    <property type="entry name" value="NUCLEOTIDE-DIPHOSPHO-SUGAR TRANSFERASE DOMAIN-CONTAINING PROTEIN"/>
    <property type="match status" value="1"/>
</dbReference>
<accession>A0A6A7B4A8</accession>
<sequence length="420" mass="48292">MLAPQRWYFVVIAFFFIIASCSFYLFGSADRSKLMYEKLENITHGAPDPIRAPEPIKAPEPIQHETTLRDTITSLFATIKHDPASPEYVDAAGKRYESGNDPMWKKPLGKKVLIVDIDTRVPTEENQILNPALMDWESIDMHGGGLVSNAIMNHYLYAMIHGYDYKFYQAQHMEDRHDTWIMPHVFRELLPDYQFVVAMDADVTLPHLEVPLEWMFNRWGIHSHTSIAMPWDAEEFHDGNSISRDSKGLRVLNTGFVVAQNSNTTLDMLEAWRDCPSEKRYAGCKHWAYEWSHEQRAFSEYIRYDFNETPETIVSIPCNDAVGWPGYKEDTLEYNPGGMSDCNGQFVRHYTLGKDQAKTASSNSVMQALTDVIQKNLLKQQKDIWYKEPKKPKNPHTDLRKDEGEGAPAIMEGMEITTPE</sequence>
<dbReference type="Proteomes" id="UP000799423">
    <property type="component" value="Unassembled WGS sequence"/>
</dbReference>
<protein>
    <recommendedName>
        <fullName evidence="7">Nucleotide-diphospho-sugar transferase domain-containing protein</fullName>
    </recommendedName>
</protein>
<dbReference type="InterPro" id="IPR008630">
    <property type="entry name" value="Glyco_trans_34"/>
</dbReference>
<feature type="compositionally biased region" description="Basic and acidic residues" evidence="3">
    <location>
        <begin position="385"/>
        <end position="404"/>
    </location>
</feature>
<keyword evidence="4" id="KW-1133">Transmembrane helix</keyword>
<name>A0A6A7B4A8_9PLEO</name>
<proteinExistence type="predicted"/>
<keyword evidence="4" id="KW-0472">Membrane</keyword>
<dbReference type="PANTHER" id="PTHR31306">
    <property type="entry name" value="ALPHA-1,6-MANNOSYLTRANSFERASE MNN11-RELATED"/>
    <property type="match status" value="1"/>
</dbReference>
<evidence type="ECO:0008006" key="7">
    <source>
        <dbReference type="Google" id="ProtNLM"/>
    </source>
</evidence>
<feature type="region of interest" description="Disordered" evidence="3">
    <location>
        <begin position="385"/>
        <end position="420"/>
    </location>
</feature>
<keyword evidence="6" id="KW-1185">Reference proteome</keyword>
<reference evidence="5" key="1">
    <citation type="submission" date="2020-01" db="EMBL/GenBank/DDBJ databases">
        <authorList>
            <consortium name="DOE Joint Genome Institute"/>
            <person name="Haridas S."/>
            <person name="Albert R."/>
            <person name="Binder M."/>
            <person name="Bloem J."/>
            <person name="Labutti K."/>
            <person name="Salamov A."/>
            <person name="Andreopoulos B."/>
            <person name="Baker S.E."/>
            <person name="Barry K."/>
            <person name="Bills G."/>
            <person name="Bluhm B.H."/>
            <person name="Cannon C."/>
            <person name="Castanera R."/>
            <person name="Culley D.E."/>
            <person name="Daum C."/>
            <person name="Ezra D."/>
            <person name="Gonzalez J.B."/>
            <person name="Henrissat B."/>
            <person name="Kuo A."/>
            <person name="Liang C."/>
            <person name="Lipzen A."/>
            <person name="Lutzoni F."/>
            <person name="Magnuson J."/>
            <person name="Mondo S."/>
            <person name="Nolan M."/>
            <person name="Ohm R."/>
            <person name="Pangilinan J."/>
            <person name="Park H.-J."/>
            <person name="Ramirez L."/>
            <person name="Alfaro M."/>
            <person name="Sun H."/>
            <person name="Tritt A."/>
            <person name="Yoshinaga Y."/>
            <person name="Zwiers L.-H."/>
            <person name="Turgeon B.G."/>
            <person name="Goodwin S.B."/>
            <person name="Spatafora J.W."/>
            <person name="Crous P.W."/>
            <person name="Grigoriev I.V."/>
        </authorList>
    </citation>
    <scope>NUCLEOTIDE SEQUENCE</scope>
    <source>
        <strain evidence="5">IPT5</strain>
    </source>
</reference>
<dbReference type="OrthoDB" id="3763672at2759"/>
<dbReference type="GO" id="GO:0000139">
    <property type="term" value="C:Golgi membrane"/>
    <property type="evidence" value="ECO:0007669"/>
    <property type="project" value="TreeGrafter"/>
</dbReference>
<organism evidence="5 6">
    <name type="scientific">Plenodomus tracheiphilus IPT5</name>
    <dbReference type="NCBI Taxonomy" id="1408161"/>
    <lineage>
        <taxon>Eukaryota</taxon>
        <taxon>Fungi</taxon>
        <taxon>Dikarya</taxon>
        <taxon>Ascomycota</taxon>
        <taxon>Pezizomycotina</taxon>
        <taxon>Dothideomycetes</taxon>
        <taxon>Pleosporomycetidae</taxon>
        <taxon>Pleosporales</taxon>
        <taxon>Pleosporineae</taxon>
        <taxon>Leptosphaeriaceae</taxon>
        <taxon>Plenodomus</taxon>
    </lineage>
</organism>
<keyword evidence="4" id="KW-0812">Transmembrane</keyword>
<dbReference type="EMBL" id="MU006307">
    <property type="protein sequence ID" value="KAF2850376.1"/>
    <property type="molecule type" value="Genomic_DNA"/>
</dbReference>
<keyword evidence="1" id="KW-0328">Glycosyltransferase</keyword>
<evidence type="ECO:0000256" key="3">
    <source>
        <dbReference type="SAM" id="MobiDB-lite"/>
    </source>
</evidence>
<gene>
    <name evidence="5" type="ORF">T440DRAFT_468695</name>
</gene>
<evidence type="ECO:0000256" key="4">
    <source>
        <dbReference type="SAM" id="Phobius"/>
    </source>
</evidence>
<dbReference type="GO" id="GO:0006487">
    <property type="term" value="P:protein N-linked glycosylation"/>
    <property type="evidence" value="ECO:0007669"/>
    <property type="project" value="TreeGrafter"/>
</dbReference>
<feature type="transmembrane region" description="Helical" evidence="4">
    <location>
        <begin position="6"/>
        <end position="26"/>
    </location>
</feature>
<evidence type="ECO:0000256" key="1">
    <source>
        <dbReference type="ARBA" id="ARBA00022676"/>
    </source>
</evidence>
<keyword evidence="2" id="KW-0808">Transferase</keyword>
<dbReference type="GO" id="GO:0016757">
    <property type="term" value="F:glycosyltransferase activity"/>
    <property type="evidence" value="ECO:0007669"/>
    <property type="project" value="UniProtKB-KW"/>
</dbReference>
<evidence type="ECO:0000313" key="5">
    <source>
        <dbReference type="EMBL" id="KAF2850376.1"/>
    </source>
</evidence>
<dbReference type="AlphaFoldDB" id="A0A6A7B4A8"/>
<evidence type="ECO:0000313" key="6">
    <source>
        <dbReference type="Proteomes" id="UP000799423"/>
    </source>
</evidence>
<evidence type="ECO:0000256" key="2">
    <source>
        <dbReference type="ARBA" id="ARBA00022679"/>
    </source>
</evidence>
<dbReference type="PROSITE" id="PS51257">
    <property type="entry name" value="PROKAR_LIPOPROTEIN"/>
    <property type="match status" value="1"/>
</dbReference>